<evidence type="ECO:0000313" key="3">
    <source>
        <dbReference type="EMBL" id="MDI6453168.1"/>
    </source>
</evidence>
<dbReference type="EMBL" id="JASCXW010000019">
    <property type="protein sequence ID" value="MDI6453168.1"/>
    <property type="molecule type" value="Genomic_DNA"/>
</dbReference>
<protein>
    <submittedName>
        <fullName evidence="3">Family 16 glycosylhydrolase</fullName>
    </submittedName>
</protein>
<evidence type="ECO:0000259" key="2">
    <source>
        <dbReference type="PROSITE" id="PS51762"/>
    </source>
</evidence>
<dbReference type="Proteomes" id="UP001431532">
    <property type="component" value="Unassembled WGS sequence"/>
</dbReference>
<dbReference type="AlphaFoldDB" id="A0AAW6UAG0"/>
<dbReference type="RefSeq" id="WP_282839598.1">
    <property type="nucleotide sequence ID" value="NZ_JASCXW010000019.1"/>
</dbReference>
<name>A0AAW6UAG0_9MOLU</name>
<comment type="similarity">
    <text evidence="1">Belongs to the glycosyl hydrolase 16 family.</text>
</comment>
<proteinExistence type="inferred from homology"/>
<dbReference type="GO" id="GO:0004553">
    <property type="term" value="F:hydrolase activity, hydrolyzing O-glycosyl compounds"/>
    <property type="evidence" value="ECO:0007669"/>
    <property type="project" value="InterPro"/>
</dbReference>
<organism evidence="3 4">
    <name type="scientific">Peloplasma aerotolerans</name>
    <dbReference type="NCBI Taxonomy" id="3044389"/>
    <lineage>
        <taxon>Bacteria</taxon>
        <taxon>Bacillati</taxon>
        <taxon>Mycoplasmatota</taxon>
        <taxon>Mollicutes</taxon>
        <taxon>Acholeplasmatales</taxon>
        <taxon>Acholeplasmataceae</taxon>
        <taxon>Peloplasma</taxon>
    </lineage>
</organism>
<dbReference type="InterPro" id="IPR050546">
    <property type="entry name" value="Glycosyl_Hydrlase_16"/>
</dbReference>
<dbReference type="SUPFAM" id="SSF49265">
    <property type="entry name" value="Fibronectin type III"/>
    <property type="match status" value="1"/>
</dbReference>
<evidence type="ECO:0000256" key="1">
    <source>
        <dbReference type="ARBA" id="ARBA00006865"/>
    </source>
</evidence>
<keyword evidence="4" id="KW-1185">Reference proteome</keyword>
<dbReference type="InterPro" id="IPR000757">
    <property type="entry name" value="Beta-glucanase-like"/>
</dbReference>
<dbReference type="CDD" id="cd00063">
    <property type="entry name" value="FN3"/>
    <property type="match status" value="1"/>
</dbReference>
<dbReference type="Gene3D" id="2.60.40.10">
    <property type="entry name" value="Immunoglobulins"/>
    <property type="match status" value="1"/>
</dbReference>
<dbReference type="CDD" id="cd08023">
    <property type="entry name" value="GH16_laminarinase_like"/>
    <property type="match status" value="1"/>
</dbReference>
<dbReference type="SUPFAM" id="SSF49899">
    <property type="entry name" value="Concanavalin A-like lectins/glucanases"/>
    <property type="match status" value="1"/>
</dbReference>
<reference evidence="3" key="1">
    <citation type="submission" date="2023-05" db="EMBL/GenBank/DDBJ databases">
        <title>Mariniplasma microaerophilum sp. nov., a novel anaerobic mollicute isolated from terrestrial mud volcano, Taman Peninsula, Russia.</title>
        <authorList>
            <person name="Khomyakova M.A."/>
            <person name="Merkel A.Y."/>
            <person name="Slobodkin A.I."/>
        </authorList>
    </citation>
    <scope>NUCLEOTIDE SEQUENCE</scope>
    <source>
        <strain evidence="3">M4Ah</strain>
    </source>
</reference>
<dbReference type="PROSITE" id="PS51762">
    <property type="entry name" value="GH16_2"/>
    <property type="match status" value="1"/>
</dbReference>
<dbReference type="InterPro" id="IPR003961">
    <property type="entry name" value="FN3_dom"/>
</dbReference>
<dbReference type="Pfam" id="PF00722">
    <property type="entry name" value="Glyco_hydro_16"/>
    <property type="match status" value="1"/>
</dbReference>
<dbReference type="InterPro" id="IPR036116">
    <property type="entry name" value="FN3_sf"/>
</dbReference>
<feature type="domain" description="GH16" evidence="2">
    <location>
        <begin position="21"/>
        <end position="295"/>
    </location>
</feature>
<comment type="caution">
    <text evidence="3">The sequence shown here is derived from an EMBL/GenBank/DDBJ whole genome shotgun (WGS) entry which is preliminary data.</text>
</comment>
<dbReference type="PROSITE" id="PS51257">
    <property type="entry name" value="PROKAR_LIPOPROTEIN"/>
    <property type="match status" value="1"/>
</dbReference>
<sequence>MKKIIIIVLLLFILVGCETTPTDSGEPTPSVPNGLEPLTAVDDCDVPTLEGGWVCIWADEFEGPDIDEDKWNFEIDGGGGGNNELQYYRKENASIENGNLIITANRESFGGRQYTSARMTTKYKGTFEYVRIVVSAKMPTGRGTWPAIWMMPLMNSYGGWPNSGEIDIVEYVGYDPTRIHSTIHTKRFNHILGTQIGFNKVVENLDTEFHEYEMIWSPGNIQSFHNGEKYAEFNYVAQFTQDAPYHEAFPFDQPFYLILNLAIGGNWGGVQGVDDSIFPATFEIEHVRVYKQDYAVLDNEAPTTPEDLQLAQLKNTIFWKRSTDDYGVEEYAVYLDGAFHRYASLNQITFNGLIAGETYQVQIQAVDFVGRTSELSDVLLFTYSG</sequence>
<dbReference type="GO" id="GO:0005975">
    <property type="term" value="P:carbohydrate metabolic process"/>
    <property type="evidence" value="ECO:0007669"/>
    <property type="project" value="InterPro"/>
</dbReference>
<accession>A0AAW6UAG0</accession>
<dbReference type="InterPro" id="IPR013320">
    <property type="entry name" value="ConA-like_dom_sf"/>
</dbReference>
<gene>
    <name evidence="3" type="ORF">QJ521_06305</name>
</gene>
<dbReference type="PANTHER" id="PTHR10963">
    <property type="entry name" value="GLYCOSYL HYDROLASE-RELATED"/>
    <property type="match status" value="1"/>
</dbReference>
<dbReference type="InterPro" id="IPR013783">
    <property type="entry name" value="Ig-like_fold"/>
</dbReference>
<evidence type="ECO:0000313" key="4">
    <source>
        <dbReference type="Proteomes" id="UP001431532"/>
    </source>
</evidence>
<dbReference type="Gene3D" id="2.60.120.200">
    <property type="match status" value="1"/>
</dbReference>
<dbReference type="PANTHER" id="PTHR10963:SF55">
    <property type="entry name" value="GLYCOSIDE HYDROLASE FAMILY 16 PROTEIN"/>
    <property type="match status" value="1"/>
</dbReference>